<dbReference type="Proteomes" id="UP000887565">
    <property type="component" value="Unplaced"/>
</dbReference>
<sequence length="65" mass="6358">MVRSGQAIGVVLNYGSGGIHRSPGPGCVHRVVRVVPGRIRVWSGASDSILSAGGSGSGQGASGSV</sequence>
<keyword evidence="1" id="KW-1185">Reference proteome</keyword>
<protein>
    <submittedName>
        <fullName evidence="2">Uncharacterized protein</fullName>
    </submittedName>
</protein>
<dbReference type="AlphaFoldDB" id="A0A915HZ51"/>
<reference evidence="2" key="1">
    <citation type="submission" date="2022-11" db="UniProtKB">
        <authorList>
            <consortium name="WormBaseParasite"/>
        </authorList>
    </citation>
    <scope>IDENTIFICATION</scope>
</reference>
<proteinExistence type="predicted"/>
<evidence type="ECO:0000313" key="2">
    <source>
        <dbReference type="WBParaSite" id="nRc.2.0.1.t07165-RA"/>
    </source>
</evidence>
<name>A0A915HZ51_ROMCU</name>
<accession>A0A915HZ51</accession>
<evidence type="ECO:0000313" key="1">
    <source>
        <dbReference type="Proteomes" id="UP000887565"/>
    </source>
</evidence>
<dbReference type="WBParaSite" id="nRc.2.0.1.t07165-RA">
    <property type="protein sequence ID" value="nRc.2.0.1.t07165-RA"/>
    <property type="gene ID" value="nRc.2.0.1.g07165"/>
</dbReference>
<organism evidence="1 2">
    <name type="scientific">Romanomermis culicivorax</name>
    <name type="common">Nematode worm</name>
    <dbReference type="NCBI Taxonomy" id="13658"/>
    <lineage>
        <taxon>Eukaryota</taxon>
        <taxon>Metazoa</taxon>
        <taxon>Ecdysozoa</taxon>
        <taxon>Nematoda</taxon>
        <taxon>Enoplea</taxon>
        <taxon>Dorylaimia</taxon>
        <taxon>Mermithida</taxon>
        <taxon>Mermithoidea</taxon>
        <taxon>Mermithidae</taxon>
        <taxon>Romanomermis</taxon>
    </lineage>
</organism>